<protein>
    <submittedName>
        <fullName evidence="1">Uncharacterized protein</fullName>
    </submittedName>
</protein>
<reference evidence="1 2" key="1">
    <citation type="submission" date="2020-08" db="EMBL/GenBank/DDBJ databases">
        <title>A Genomic Blueprint of the Chicken Gut Microbiome.</title>
        <authorList>
            <person name="Gilroy R."/>
            <person name="Ravi A."/>
            <person name="Getino M."/>
            <person name="Pursley I."/>
            <person name="Horton D.L."/>
            <person name="Alikhan N.-F."/>
            <person name="Baker D."/>
            <person name="Gharbi K."/>
            <person name="Hall N."/>
            <person name="Watson M."/>
            <person name="Adriaenssens E.M."/>
            <person name="Foster-Nyarko E."/>
            <person name="Jarju S."/>
            <person name="Secka A."/>
            <person name="Antonio M."/>
            <person name="Oren A."/>
            <person name="Chaudhuri R."/>
            <person name="La Ragione R.M."/>
            <person name="Hildebrand F."/>
            <person name="Pallen M.J."/>
        </authorList>
    </citation>
    <scope>NUCLEOTIDE SEQUENCE [LARGE SCALE GENOMIC DNA]</scope>
    <source>
        <strain evidence="1 2">Sa1BUA13</strain>
    </source>
</reference>
<keyword evidence="2" id="KW-1185">Reference proteome</keyword>
<dbReference type="RefSeq" id="WP_191716972.1">
    <property type="nucleotide sequence ID" value="NZ_JACSPU010000013.1"/>
</dbReference>
<gene>
    <name evidence="1" type="ORF">H9630_18625</name>
</gene>
<proteinExistence type="predicted"/>
<dbReference type="EMBL" id="JACSPU010000013">
    <property type="protein sequence ID" value="MBD8016822.1"/>
    <property type="molecule type" value="Genomic_DNA"/>
</dbReference>
<comment type="caution">
    <text evidence="1">The sequence shown here is derived from an EMBL/GenBank/DDBJ whole genome shotgun (WGS) entry which is preliminary data.</text>
</comment>
<accession>A0ABR8WIM0</accession>
<evidence type="ECO:0000313" key="1">
    <source>
        <dbReference type="EMBL" id="MBD8016822.1"/>
    </source>
</evidence>
<evidence type="ECO:0000313" key="2">
    <source>
        <dbReference type="Proteomes" id="UP000658980"/>
    </source>
</evidence>
<organism evidence="1 2">
    <name type="scientific">Planococcus wigleyi</name>
    <dbReference type="NCBI Taxonomy" id="2762216"/>
    <lineage>
        <taxon>Bacteria</taxon>
        <taxon>Bacillati</taxon>
        <taxon>Bacillota</taxon>
        <taxon>Bacilli</taxon>
        <taxon>Bacillales</taxon>
        <taxon>Caryophanaceae</taxon>
        <taxon>Planococcus</taxon>
    </lineage>
</organism>
<dbReference type="Proteomes" id="UP000658980">
    <property type="component" value="Unassembled WGS sequence"/>
</dbReference>
<name>A0ABR8WIM0_9BACL</name>
<sequence>MKYLFLSVFVVMILWPILGLLTGDMDFSGMSLFIGGITLGFILRKVTEPEPDPE</sequence>